<feature type="compositionally biased region" description="Low complexity" evidence="1">
    <location>
        <begin position="122"/>
        <end position="132"/>
    </location>
</feature>
<dbReference type="RefSeq" id="XP_060289858.1">
    <property type="nucleotide sequence ID" value="XM_060448085.1"/>
</dbReference>
<feature type="region of interest" description="Disordered" evidence="1">
    <location>
        <begin position="368"/>
        <end position="419"/>
    </location>
</feature>
<dbReference type="PANTHER" id="PTHR46513">
    <property type="entry name" value="VITELLOGENIN RECEPTOR-LIKE PROTEIN-RELATED-RELATED"/>
    <property type="match status" value="1"/>
</dbReference>
<feature type="compositionally biased region" description="Pro residues" evidence="1">
    <location>
        <begin position="112"/>
        <end position="121"/>
    </location>
</feature>
<organism evidence="2 3">
    <name type="scientific">Lasiosphaeria miniovina</name>
    <dbReference type="NCBI Taxonomy" id="1954250"/>
    <lineage>
        <taxon>Eukaryota</taxon>
        <taxon>Fungi</taxon>
        <taxon>Dikarya</taxon>
        <taxon>Ascomycota</taxon>
        <taxon>Pezizomycotina</taxon>
        <taxon>Sordariomycetes</taxon>
        <taxon>Sordariomycetidae</taxon>
        <taxon>Sordariales</taxon>
        <taxon>Lasiosphaeriaceae</taxon>
        <taxon>Lasiosphaeria</taxon>
    </lineage>
</organism>
<accession>A0AA39ZT25</accession>
<evidence type="ECO:0000313" key="2">
    <source>
        <dbReference type="EMBL" id="KAK0702999.1"/>
    </source>
</evidence>
<dbReference type="InterPro" id="IPR008927">
    <property type="entry name" value="6-PGluconate_DH-like_C_sf"/>
</dbReference>
<dbReference type="PANTHER" id="PTHR46513:SF44">
    <property type="entry name" value="LDL RECEPTOR RELATED PROTEIN 4"/>
    <property type="match status" value="1"/>
</dbReference>
<dbReference type="SUPFAM" id="SSF48179">
    <property type="entry name" value="6-phosphogluconate dehydrogenase C-terminal domain-like"/>
    <property type="match status" value="1"/>
</dbReference>
<dbReference type="Gene3D" id="2.120.10.30">
    <property type="entry name" value="TolB, C-terminal domain"/>
    <property type="match status" value="1"/>
</dbReference>
<feature type="region of interest" description="Disordered" evidence="1">
    <location>
        <begin position="549"/>
        <end position="577"/>
    </location>
</feature>
<name>A0AA39ZT25_9PEZI</name>
<dbReference type="SUPFAM" id="SSF63825">
    <property type="entry name" value="YWTD domain"/>
    <property type="match status" value="1"/>
</dbReference>
<proteinExistence type="predicted"/>
<comment type="caution">
    <text evidence="2">The sequence shown here is derived from an EMBL/GenBank/DDBJ whole genome shotgun (WGS) entry which is preliminary data.</text>
</comment>
<dbReference type="GeneID" id="85331355"/>
<protein>
    <submittedName>
        <fullName evidence="2">Uncharacterized protein</fullName>
    </submittedName>
</protein>
<evidence type="ECO:0000256" key="1">
    <source>
        <dbReference type="SAM" id="MobiDB-lite"/>
    </source>
</evidence>
<feature type="compositionally biased region" description="Low complexity" evidence="1">
    <location>
        <begin position="394"/>
        <end position="404"/>
    </location>
</feature>
<reference evidence="2" key="1">
    <citation type="submission" date="2023-06" db="EMBL/GenBank/DDBJ databases">
        <title>Genome-scale phylogeny and comparative genomics of the fungal order Sordariales.</title>
        <authorList>
            <consortium name="Lawrence Berkeley National Laboratory"/>
            <person name="Hensen N."/>
            <person name="Bonometti L."/>
            <person name="Westerberg I."/>
            <person name="Brannstrom I.O."/>
            <person name="Guillou S."/>
            <person name="Cros-Aarteil S."/>
            <person name="Calhoun S."/>
            <person name="Haridas S."/>
            <person name="Kuo A."/>
            <person name="Mondo S."/>
            <person name="Pangilinan J."/>
            <person name="Riley R."/>
            <person name="LaButti K."/>
            <person name="Andreopoulos B."/>
            <person name="Lipzen A."/>
            <person name="Chen C."/>
            <person name="Yanf M."/>
            <person name="Daum C."/>
            <person name="Ng V."/>
            <person name="Clum A."/>
            <person name="Steindorff A."/>
            <person name="Ohm R."/>
            <person name="Martin F."/>
            <person name="Silar P."/>
            <person name="Natvig D."/>
            <person name="Lalanne C."/>
            <person name="Gautier V."/>
            <person name="Ament-velasquez S.L."/>
            <person name="Kruys A."/>
            <person name="Hutchinson M.I."/>
            <person name="Powell A.J."/>
            <person name="Barry K."/>
            <person name="Miller A.N."/>
            <person name="Grigoriev I.V."/>
            <person name="Debuchy R."/>
            <person name="Gladieux P."/>
            <person name="Thoren M.H."/>
            <person name="Johannesson H."/>
        </authorList>
    </citation>
    <scope>NUCLEOTIDE SEQUENCE</scope>
    <source>
        <strain evidence="2">SMH2392-1A</strain>
    </source>
</reference>
<keyword evidence="3" id="KW-1185">Reference proteome</keyword>
<gene>
    <name evidence="2" type="ORF">B0T26DRAFT_876182</name>
</gene>
<dbReference type="Gene3D" id="1.10.1040.10">
    <property type="entry name" value="N-(1-d-carboxylethyl)-l-norvaline Dehydrogenase, domain 2"/>
    <property type="match status" value="1"/>
</dbReference>
<feature type="region of interest" description="Disordered" evidence="1">
    <location>
        <begin position="104"/>
        <end position="132"/>
    </location>
</feature>
<dbReference type="AlphaFoldDB" id="A0AA39ZT25"/>
<sequence length="669" mass="73946">MQYIDDNKHEYTKHLPASKDETHFGSYAAYEEIETGAQDAWLVFEAHMFRSEIGPCRFMDQIGLDTVAFIEDNYIQERGLGGTLTVDWLRKEYLAQGRLGLKSDKGSLYPPQTQPQAPPVQSPQQLQGAQKQQQQQPTLYFLDVGLGGNLSQLDEVARNGKILRRDGRTAEVTTVMSGQPAPDGIDMAGDCMYWTNMGANAAVRDGSVMSSRLDGSDVQTVMPAGQVYTPKQLVAVPSRKQLYFCGREAMGVHRCGLDGKDHEVLVQRRAADKADALLQRCVSITVDERAGKAYWTDRGEHLRGSSLNRASLSGPLDLQRRQIFVTDLGRSVYSVDVDSGAKTVLHSDDGCYTGIFATELHGTHSAYSESQGLRFDRHPIPNVPSSSERDRPNNYHNNNYHNNNQLSHNPPQPAPSHGFLADVTNKVDLGEDIDFVVGLTASALTADQVLKLATSKDHKTMHLAKAGLAGAVAATAFTMMAREHREHRSAANHGRGRRRPRDLSTDSGTDSDRRHSPMRGRPPSYREDWPVVAGPRHYRRSHSYGDYYTHARSTGQLPYPPDTPSDSPPDTPSDMTNGEVKELAAGWVSRQAGQSQAHEDLTNVDLWEACVAYISTAPIDPATGKYTADIAEMNDCFEHYEEDDVTKTEFILCYHCATYHPSPPQGAGQ</sequence>
<feature type="region of interest" description="Disordered" evidence="1">
    <location>
        <begin position="485"/>
        <end position="532"/>
    </location>
</feature>
<dbReference type="InterPro" id="IPR011042">
    <property type="entry name" value="6-blade_b-propeller_TolB-like"/>
</dbReference>
<dbReference type="Proteomes" id="UP001172101">
    <property type="component" value="Unassembled WGS sequence"/>
</dbReference>
<feature type="compositionally biased region" description="Pro residues" evidence="1">
    <location>
        <begin position="558"/>
        <end position="571"/>
    </location>
</feature>
<dbReference type="InterPro" id="IPR013328">
    <property type="entry name" value="6PGD_dom2"/>
</dbReference>
<dbReference type="InterPro" id="IPR050778">
    <property type="entry name" value="Cueball_EGF_LRP_Nidogen"/>
</dbReference>
<dbReference type="EMBL" id="JAUIRO010000008">
    <property type="protein sequence ID" value="KAK0702999.1"/>
    <property type="molecule type" value="Genomic_DNA"/>
</dbReference>
<evidence type="ECO:0000313" key="3">
    <source>
        <dbReference type="Proteomes" id="UP001172101"/>
    </source>
</evidence>